<dbReference type="InterPro" id="IPR013102">
    <property type="entry name" value="PYNP_C"/>
</dbReference>
<evidence type="ECO:0000259" key="13">
    <source>
        <dbReference type="SMART" id="SM00941"/>
    </source>
</evidence>
<dbReference type="Gene3D" id="3.40.1030.10">
    <property type="entry name" value="Nucleoside phosphorylase/phosphoribosyltransferase catalytic domain"/>
    <property type="match status" value="1"/>
</dbReference>
<comment type="similarity">
    <text evidence="4">Belongs to the thymidine/pyrimidine-nucleoside phosphorylase family.</text>
</comment>
<dbReference type="EC" id="2.4.2.2" evidence="5"/>
<dbReference type="GO" id="GO:0009032">
    <property type="term" value="F:thymidine phosphorylase activity"/>
    <property type="evidence" value="ECO:0007669"/>
    <property type="project" value="TreeGrafter"/>
</dbReference>
<dbReference type="InterPro" id="IPR000053">
    <property type="entry name" value="Thymidine/pyrmidine_PPase"/>
</dbReference>
<evidence type="ECO:0000313" key="15">
    <source>
        <dbReference type="Proteomes" id="UP000254502"/>
    </source>
</evidence>
<dbReference type="InterPro" id="IPR036566">
    <property type="entry name" value="PYNP-like_C_sf"/>
</dbReference>
<accession>A0A380DUV1</accession>
<organism evidence="14 15">
    <name type="scientific">Staphylococcus aureus</name>
    <dbReference type="NCBI Taxonomy" id="1280"/>
    <lineage>
        <taxon>Bacteria</taxon>
        <taxon>Bacillati</taxon>
        <taxon>Bacillota</taxon>
        <taxon>Bacilli</taxon>
        <taxon>Bacillales</taxon>
        <taxon>Staphylococcaceae</taxon>
        <taxon>Staphylococcus</taxon>
    </lineage>
</organism>
<name>A0A380DUV1_STAAU</name>
<dbReference type="GO" id="GO:0005829">
    <property type="term" value="C:cytosol"/>
    <property type="evidence" value="ECO:0007669"/>
    <property type="project" value="TreeGrafter"/>
</dbReference>
<evidence type="ECO:0000256" key="10">
    <source>
        <dbReference type="ARBA" id="ARBA00022958"/>
    </source>
</evidence>
<evidence type="ECO:0000256" key="2">
    <source>
        <dbReference type="ARBA" id="ARBA00001958"/>
    </source>
</evidence>
<evidence type="ECO:0000256" key="11">
    <source>
        <dbReference type="ARBA" id="ARBA00048453"/>
    </source>
</evidence>
<dbReference type="GO" id="GO:0006213">
    <property type="term" value="P:pyrimidine nucleoside metabolic process"/>
    <property type="evidence" value="ECO:0007669"/>
    <property type="project" value="InterPro"/>
</dbReference>
<evidence type="ECO:0000256" key="6">
    <source>
        <dbReference type="ARBA" id="ARBA00014680"/>
    </source>
</evidence>
<evidence type="ECO:0000256" key="5">
    <source>
        <dbReference type="ARBA" id="ARBA00011889"/>
    </source>
</evidence>
<evidence type="ECO:0000256" key="1">
    <source>
        <dbReference type="ARBA" id="ARBA00001066"/>
    </source>
</evidence>
<dbReference type="GO" id="GO:0047847">
    <property type="term" value="F:deoxyuridine phosphorylase activity"/>
    <property type="evidence" value="ECO:0007669"/>
    <property type="project" value="RHEA"/>
</dbReference>
<dbReference type="GO" id="GO:0004645">
    <property type="term" value="F:1,4-alpha-oligoglucan phosphorylase activity"/>
    <property type="evidence" value="ECO:0007669"/>
    <property type="project" value="InterPro"/>
</dbReference>
<comment type="function">
    <text evidence="3">Catalyzes phosphorolysis of the pyrimidine nucleosides uridine, thymidine and 2'-deoxyuridine with the formation of the corresponding pyrimidine base and ribose-1-phosphate.</text>
</comment>
<dbReference type="InterPro" id="IPR035902">
    <property type="entry name" value="Nuc_phospho_transferase"/>
</dbReference>
<keyword evidence="9" id="KW-0479">Metal-binding</keyword>
<evidence type="ECO:0000256" key="9">
    <source>
        <dbReference type="ARBA" id="ARBA00022723"/>
    </source>
</evidence>
<protein>
    <recommendedName>
        <fullName evidence="6">Pyrimidine-nucleoside phosphorylase</fullName>
        <ecNumber evidence="5">2.4.2.2</ecNumber>
    </recommendedName>
</protein>
<dbReference type="PANTHER" id="PTHR10515:SF0">
    <property type="entry name" value="THYMIDINE PHOSPHORYLASE"/>
    <property type="match status" value="1"/>
</dbReference>
<evidence type="ECO:0000256" key="7">
    <source>
        <dbReference type="ARBA" id="ARBA00022676"/>
    </source>
</evidence>
<dbReference type="Pfam" id="PF00591">
    <property type="entry name" value="Glycos_transf_3"/>
    <property type="match status" value="1"/>
</dbReference>
<dbReference type="AlphaFoldDB" id="A0A380DUV1"/>
<dbReference type="InterPro" id="IPR000312">
    <property type="entry name" value="Glycosyl_Trfase_fam3"/>
</dbReference>
<dbReference type="Pfam" id="PF07831">
    <property type="entry name" value="PYNP_C"/>
    <property type="match status" value="1"/>
</dbReference>
<sequence length="213" mass="23084">MVRIGNNVGRNTMAIISDMNQPLGRAIGNALELQEAIDTLKGQGPKDLTELVLTLGSQMVVLANKAETLEEARALLIEAIDSGAALEKFKTFIKNQGGDETVIDHPERLPQAQYQIEYIAKKSGYVTELVSNDIGVASMMLGAGRLTKEDDIDLAVGIVLNKKIGDKVEEGESLLTIHSNRQDVDDVVKKLDSSITIADHVVSPTLIHKIITE</sequence>
<dbReference type="GO" id="GO:0046872">
    <property type="term" value="F:metal ion binding"/>
    <property type="evidence" value="ECO:0007669"/>
    <property type="project" value="UniProtKB-KW"/>
</dbReference>
<gene>
    <name evidence="14" type="primary">pdp_3</name>
    <name evidence="14" type="ORF">NCTC5664_01818</name>
</gene>
<feature type="domain" description="Pyrimidine nucleoside phosphorylase C-terminal" evidence="13">
    <location>
        <begin position="125"/>
        <end position="198"/>
    </location>
</feature>
<evidence type="ECO:0000313" key="14">
    <source>
        <dbReference type="EMBL" id="SUK49038.1"/>
    </source>
</evidence>
<comment type="catalytic activity">
    <reaction evidence="12">
        <text>thymidine + phosphate = 2-deoxy-alpha-D-ribose 1-phosphate + thymine</text>
        <dbReference type="Rhea" id="RHEA:16037"/>
        <dbReference type="ChEBI" id="CHEBI:17748"/>
        <dbReference type="ChEBI" id="CHEBI:17821"/>
        <dbReference type="ChEBI" id="CHEBI:43474"/>
        <dbReference type="ChEBI" id="CHEBI:57259"/>
        <dbReference type="EC" id="2.4.2.2"/>
    </reaction>
</comment>
<dbReference type="PANTHER" id="PTHR10515">
    <property type="entry name" value="THYMIDINE PHOSPHORYLASE"/>
    <property type="match status" value="1"/>
</dbReference>
<keyword evidence="8 14" id="KW-0808">Transferase</keyword>
<comment type="cofactor">
    <cofactor evidence="2">
        <name>K(+)</name>
        <dbReference type="ChEBI" id="CHEBI:29103"/>
    </cofactor>
</comment>
<dbReference type="SUPFAM" id="SSF52418">
    <property type="entry name" value="Nucleoside phosphorylase/phosphoribosyltransferase catalytic domain"/>
    <property type="match status" value="1"/>
</dbReference>
<comment type="catalytic activity">
    <reaction evidence="11">
        <text>uridine + phosphate = alpha-D-ribose 1-phosphate + uracil</text>
        <dbReference type="Rhea" id="RHEA:24388"/>
        <dbReference type="ChEBI" id="CHEBI:16704"/>
        <dbReference type="ChEBI" id="CHEBI:17568"/>
        <dbReference type="ChEBI" id="CHEBI:43474"/>
        <dbReference type="ChEBI" id="CHEBI:57720"/>
        <dbReference type="EC" id="2.4.2.2"/>
    </reaction>
</comment>
<evidence type="ECO:0000256" key="12">
    <source>
        <dbReference type="ARBA" id="ARBA00048525"/>
    </source>
</evidence>
<dbReference type="EMBL" id="UHAQ01000002">
    <property type="protein sequence ID" value="SUK49038.1"/>
    <property type="molecule type" value="Genomic_DNA"/>
</dbReference>
<evidence type="ECO:0000256" key="3">
    <source>
        <dbReference type="ARBA" id="ARBA00003877"/>
    </source>
</evidence>
<keyword evidence="7 14" id="KW-0328">Glycosyltransferase</keyword>
<dbReference type="SMART" id="SM00941">
    <property type="entry name" value="PYNP_C"/>
    <property type="match status" value="1"/>
</dbReference>
<keyword evidence="10" id="KW-0630">Potassium</keyword>
<evidence type="ECO:0000256" key="8">
    <source>
        <dbReference type="ARBA" id="ARBA00022679"/>
    </source>
</evidence>
<dbReference type="SUPFAM" id="SSF54680">
    <property type="entry name" value="Pyrimidine nucleoside phosphorylase C-terminal domain"/>
    <property type="match status" value="1"/>
</dbReference>
<proteinExistence type="inferred from homology"/>
<dbReference type="Gene3D" id="3.90.1170.30">
    <property type="entry name" value="Pyrimidine nucleoside phosphorylase-like, C-terminal domain"/>
    <property type="match status" value="1"/>
</dbReference>
<reference evidence="14 15" key="1">
    <citation type="submission" date="2018-06" db="EMBL/GenBank/DDBJ databases">
        <authorList>
            <consortium name="Pathogen Informatics"/>
            <person name="Doyle S."/>
        </authorList>
    </citation>
    <scope>NUCLEOTIDE SEQUENCE [LARGE SCALE GENOMIC DNA]</scope>
    <source>
        <strain evidence="14 15">NCTC5664</strain>
    </source>
</reference>
<dbReference type="GO" id="GO:0004850">
    <property type="term" value="F:uridine phosphorylase activity"/>
    <property type="evidence" value="ECO:0007669"/>
    <property type="project" value="RHEA"/>
</dbReference>
<comment type="catalytic activity">
    <reaction evidence="1">
        <text>2'-deoxyuridine + phosphate = 2-deoxy-alpha-D-ribose 1-phosphate + uracil</text>
        <dbReference type="Rhea" id="RHEA:22824"/>
        <dbReference type="ChEBI" id="CHEBI:16450"/>
        <dbReference type="ChEBI" id="CHEBI:17568"/>
        <dbReference type="ChEBI" id="CHEBI:43474"/>
        <dbReference type="ChEBI" id="CHEBI:57259"/>
        <dbReference type="EC" id="2.4.2.2"/>
    </reaction>
</comment>
<dbReference type="Proteomes" id="UP000254502">
    <property type="component" value="Unassembled WGS sequence"/>
</dbReference>
<dbReference type="GO" id="GO:0006206">
    <property type="term" value="P:pyrimidine nucleobase metabolic process"/>
    <property type="evidence" value="ECO:0007669"/>
    <property type="project" value="InterPro"/>
</dbReference>
<evidence type="ECO:0000256" key="4">
    <source>
        <dbReference type="ARBA" id="ARBA00006915"/>
    </source>
</evidence>